<evidence type="ECO:0000256" key="3">
    <source>
        <dbReference type="ARBA" id="ARBA00022989"/>
    </source>
</evidence>
<evidence type="ECO:0000256" key="4">
    <source>
        <dbReference type="ARBA" id="ARBA00023136"/>
    </source>
</evidence>
<keyword evidence="3 5" id="KW-1133">Transmembrane helix</keyword>
<evidence type="ECO:0000256" key="1">
    <source>
        <dbReference type="ARBA" id="ARBA00004141"/>
    </source>
</evidence>
<dbReference type="PANTHER" id="PTHR23291">
    <property type="entry name" value="BAX INHIBITOR-RELATED"/>
    <property type="match status" value="1"/>
</dbReference>
<dbReference type="GO" id="GO:0005783">
    <property type="term" value="C:endoplasmic reticulum"/>
    <property type="evidence" value="ECO:0007669"/>
    <property type="project" value="TreeGrafter"/>
</dbReference>
<feature type="transmembrane region" description="Helical" evidence="5">
    <location>
        <begin position="109"/>
        <end position="131"/>
    </location>
</feature>
<dbReference type="GO" id="GO:0005794">
    <property type="term" value="C:Golgi apparatus"/>
    <property type="evidence" value="ECO:0007669"/>
    <property type="project" value="TreeGrafter"/>
</dbReference>
<comment type="subcellular location">
    <subcellularLocation>
        <location evidence="1">Membrane</location>
        <topology evidence="1">Multi-pass membrane protein</topology>
    </subcellularLocation>
</comment>
<proteinExistence type="inferred from homology"/>
<feature type="transmembrane region" description="Helical" evidence="5">
    <location>
        <begin position="173"/>
        <end position="192"/>
    </location>
</feature>
<keyword evidence="7" id="KW-1185">Reference proteome</keyword>
<name>A0AAV1L454_9NEOP</name>
<accession>A0AAV1L454</accession>
<reference evidence="6 7" key="1">
    <citation type="submission" date="2023-11" db="EMBL/GenBank/DDBJ databases">
        <authorList>
            <person name="Hedman E."/>
            <person name="Englund M."/>
            <person name="Stromberg M."/>
            <person name="Nyberg Akerstrom W."/>
            <person name="Nylinder S."/>
            <person name="Jareborg N."/>
            <person name="Kallberg Y."/>
            <person name="Kronander E."/>
        </authorList>
    </citation>
    <scope>NUCLEOTIDE SEQUENCE [LARGE SCALE GENOMIC DNA]</scope>
</reference>
<feature type="transmembrane region" description="Helical" evidence="5">
    <location>
        <begin position="258"/>
        <end position="278"/>
    </location>
</feature>
<dbReference type="Pfam" id="PF01027">
    <property type="entry name" value="Bax1-I"/>
    <property type="match status" value="1"/>
</dbReference>
<dbReference type="PANTHER" id="PTHR23291:SF127">
    <property type="entry name" value="PROTEIN LIFEGUARD 1-LIKE"/>
    <property type="match status" value="1"/>
</dbReference>
<dbReference type="EMBL" id="CAVLGL010000084">
    <property type="protein sequence ID" value="CAK1589743.1"/>
    <property type="molecule type" value="Genomic_DNA"/>
</dbReference>
<evidence type="ECO:0000313" key="7">
    <source>
        <dbReference type="Proteomes" id="UP001314205"/>
    </source>
</evidence>
<dbReference type="AlphaFoldDB" id="A0AAV1L454"/>
<keyword evidence="4 5" id="KW-0472">Membrane</keyword>
<comment type="caution">
    <text evidence="6">The sequence shown here is derived from an EMBL/GenBank/DDBJ whole genome shotgun (WGS) entry which is preliminary data.</text>
</comment>
<feature type="transmembrane region" description="Helical" evidence="5">
    <location>
        <begin position="137"/>
        <end position="161"/>
    </location>
</feature>
<evidence type="ECO:0000313" key="6">
    <source>
        <dbReference type="EMBL" id="CAK1589743.1"/>
    </source>
</evidence>
<evidence type="ECO:0000256" key="2">
    <source>
        <dbReference type="ARBA" id="ARBA00022692"/>
    </source>
</evidence>
<dbReference type="GO" id="GO:0016020">
    <property type="term" value="C:membrane"/>
    <property type="evidence" value="ECO:0007669"/>
    <property type="project" value="UniProtKB-SubCell"/>
</dbReference>
<organism evidence="6 7">
    <name type="scientific">Parnassius mnemosyne</name>
    <name type="common">clouded apollo</name>
    <dbReference type="NCBI Taxonomy" id="213953"/>
    <lineage>
        <taxon>Eukaryota</taxon>
        <taxon>Metazoa</taxon>
        <taxon>Ecdysozoa</taxon>
        <taxon>Arthropoda</taxon>
        <taxon>Hexapoda</taxon>
        <taxon>Insecta</taxon>
        <taxon>Pterygota</taxon>
        <taxon>Neoptera</taxon>
        <taxon>Endopterygota</taxon>
        <taxon>Lepidoptera</taxon>
        <taxon>Glossata</taxon>
        <taxon>Ditrysia</taxon>
        <taxon>Papilionoidea</taxon>
        <taxon>Papilionidae</taxon>
        <taxon>Parnassiinae</taxon>
        <taxon>Parnassini</taxon>
        <taxon>Parnassius</taxon>
        <taxon>Driopa</taxon>
    </lineage>
</organism>
<evidence type="ECO:0000256" key="5">
    <source>
        <dbReference type="RuleBase" id="RU004379"/>
    </source>
</evidence>
<dbReference type="Proteomes" id="UP001314205">
    <property type="component" value="Unassembled WGS sequence"/>
</dbReference>
<dbReference type="GO" id="GO:2001234">
    <property type="term" value="P:negative regulation of apoptotic signaling pathway"/>
    <property type="evidence" value="ECO:0007669"/>
    <property type="project" value="TreeGrafter"/>
</dbReference>
<feature type="transmembrane region" description="Helical" evidence="5">
    <location>
        <begin position="299"/>
        <end position="319"/>
    </location>
</feature>
<protein>
    <submittedName>
        <fullName evidence="6">Uncharacterized protein</fullName>
    </submittedName>
</protein>
<feature type="transmembrane region" description="Helical" evidence="5">
    <location>
        <begin position="198"/>
        <end position="219"/>
    </location>
</feature>
<feature type="transmembrane region" description="Helical" evidence="5">
    <location>
        <begin position="226"/>
        <end position="252"/>
    </location>
</feature>
<keyword evidence="2 5" id="KW-0812">Transmembrane</keyword>
<dbReference type="InterPro" id="IPR006214">
    <property type="entry name" value="Bax_inhibitor_1-related"/>
</dbReference>
<sequence>MEESQNKPVEKYDVLSQNIDNNVNKKCNEHTLNFSNEGDQNLEVVVSEIPTSGGKPEQLKPTGRKEYTLVYNIAPGILQKFPGLNQGEEQDTSAPFIYEPGGRNAFVKFVLSLVLLMLLVTAAFLAVVLLIPDVKEFFSVYGWVLMIPALIILLGVNYAMVCSMCARQPPCNYVCLVITVIGMSIIAAKVTSHYSTEIVLYAVITTTVVVLVCFFLAFSRFDFTSWMLYVVVIATAFSVLSMIVLMTMLFTGTVMKPVIIIILVIGTLIEVITLTIELQTVIGGKSVQLSEDDYALGAYMIYTSIITIFLKLVQLIGLIEDM</sequence>
<comment type="similarity">
    <text evidence="5">Belongs to the BI1 family.</text>
</comment>
<gene>
    <name evidence="6" type="ORF">PARMNEM_LOCUS10196</name>
</gene>